<evidence type="ECO:0000256" key="3">
    <source>
        <dbReference type="ARBA" id="ARBA00022692"/>
    </source>
</evidence>
<evidence type="ECO:0000256" key="5">
    <source>
        <dbReference type="ARBA" id="ARBA00023136"/>
    </source>
</evidence>
<feature type="transmembrane region" description="Helical" evidence="6">
    <location>
        <begin position="12"/>
        <end position="34"/>
    </location>
</feature>
<evidence type="ECO:0000259" key="7">
    <source>
        <dbReference type="Pfam" id="PF12698"/>
    </source>
</evidence>
<dbReference type="Pfam" id="PF12698">
    <property type="entry name" value="ABC2_membrane_3"/>
    <property type="match status" value="1"/>
</dbReference>
<feature type="transmembrane region" description="Helical" evidence="6">
    <location>
        <begin position="266"/>
        <end position="283"/>
    </location>
</feature>
<dbReference type="PANTHER" id="PTHR30294:SF46">
    <property type="entry name" value="ABC TRANSPORTER PERMEASE"/>
    <property type="match status" value="1"/>
</dbReference>
<dbReference type="Proteomes" id="UP000501443">
    <property type="component" value="Chromosome 1"/>
</dbReference>
<feature type="transmembrane region" description="Helical" evidence="6">
    <location>
        <begin position="290"/>
        <end position="312"/>
    </location>
</feature>
<evidence type="ECO:0000256" key="4">
    <source>
        <dbReference type="ARBA" id="ARBA00022989"/>
    </source>
</evidence>
<accession>A0AAE7ATC1</accession>
<evidence type="ECO:0000313" key="8">
    <source>
        <dbReference type="EMBL" id="QJY36075.1"/>
    </source>
</evidence>
<name>A0AAE7ATC1_9VIBR</name>
<evidence type="ECO:0000256" key="1">
    <source>
        <dbReference type="ARBA" id="ARBA00004651"/>
    </source>
</evidence>
<sequence>MSFFELVKAELKALLTNPVVVLTVFGGVVFYSFLYPLPYSHQTPQEQKISVVNLDRSQTSYQLERMVDATPQVNVVQRDYTLQDAHQAFLNGDVSGILVIPEHFYKDLLLGKSPTLSYAGDASYFLVYGTIVEGLAQAGGTLAAQTKVAKLLIDGQPLSKAADQYAATKLNLKPTFNPRMGYVDYVVPAVFVLILQQTLAMAAGLMVGTQKHGTGYWSHTSPLKLISVRMLVLIAVYYLLSMYYFGASFSMHGVNQLAHATELLTLLLPFLMASCAIGIWLGAITPRRELVTLVVLVSSMPLVFSAGFIWPIEAIPAPMVWLSELFPSTPAIQGFLTLNQMGGTWQNISDTYTQLWLQSLVWFSIALWSLKTSLKSDS</sequence>
<dbReference type="RefSeq" id="WP_171801498.1">
    <property type="nucleotide sequence ID" value="NZ_CP053541.1"/>
</dbReference>
<dbReference type="InterPro" id="IPR013525">
    <property type="entry name" value="ABC2_TM"/>
</dbReference>
<dbReference type="AlphaFoldDB" id="A0AAE7ATC1"/>
<gene>
    <name evidence="8" type="ORF">HOO69_05390</name>
</gene>
<comment type="subcellular location">
    <subcellularLocation>
        <location evidence="1">Cell membrane</location>
        <topology evidence="1">Multi-pass membrane protein</topology>
    </subcellularLocation>
</comment>
<keyword evidence="4 6" id="KW-1133">Transmembrane helix</keyword>
<keyword evidence="2" id="KW-1003">Cell membrane</keyword>
<keyword evidence="3 6" id="KW-0812">Transmembrane</keyword>
<evidence type="ECO:0000256" key="2">
    <source>
        <dbReference type="ARBA" id="ARBA00022475"/>
    </source>
</evidence>
<proteinExistence type="predicted"/>
<dbReference type="Gene3D" id="3.40.1710.10">
    <property type="entry name" value="abc type-2 transporter like domain"/>
    <property type="match status" value="1"/>
</dbReference>
<feature type="domain" description="ABC-2 type transporter transmembrane" evidence="7">
    <location>
        <begin position="21"/>
        <end position="368"/>
    </location>
</feature>
<organism evidence="8 9">
    <name type="scientific">Vibrio europaeus</name>
    <dbReference type="NCBI Taxonomy" id="300876"/>
    <lineage>
        <taxon>Bacteria</taxon>
        <taxon>Pseudomonadati</taxon>
        <taxon>Pseudomonadota</taxon>
        <taxon>Gammaproteobacteria</taxon>
        <taxon>Vibrionales</taxon>
        <taxon>Vibrionaceae</taxon>
        <taxon>Vibrio</taxon>
        <taxon>Vibrio oreintalis group</taxon>
    </lineage>
</organism>
<dbReference type="InterPro" id="IPR051449">
    <property type="entry name" value="ABC-2_transporter_component"/>
</dbReference>
<keyword evidence="5 6" id="KW-0472">Membrane</keyword>
<feature type="transmembrane region" description="Helical" evidence="6">
    <location>
        <begin position="228"/>
        <end position="246"/>
    </location>
</feature>
<protein>
    <submittedName>
        <fullName evidence="8">ABC transporter permease</fullName>
    </submittedName>
</protein>
<dbReference type="PANTHER" id="PTHR30294">
    <property type="entry name" value="MEMBRANE COMPONENT OF ABC TRANSPORTER YHHJ-RELATED"/>
    <property type="match status" value="1"/>
</dbReference>
<dbReference type="EMBL" id="CP053541">
    <property type="protein sequence ID" value="QJY36075.1"/>
    <property type="molecule type" value="Genomic_DNA"/>
</dbReference>
<evidence type="ECO:0000256" key="6">
    <source>
        <dbReference type="SAM" id="Phobius"/>
    </source>
</evidence>
<reference evidence="8 9" key="1">
    <citation type="submission" date="2020-05" db="EMBL/GenBank/DDBJ databases">
        <title>First description outside Europe of the emergent pathogen for shellfish aquaculture Vibrio europaeus.</title>
        <authorList>
            <person name="Dubert J."/>
            <person name="Rojas R."/>
        </authorList>
    </citation>
    <scope>NUCLEOTIDE SEQUENCE [LARGE SCALE GENOMIC DNA]</scope>
    <source>
        <strain evidence="8 9">NPI-1</strain>
    </source>
</reference>
<evidence type="ECO:0000313" key="9">
    <source>
        <dbReference type="Proteomes" id="UP000501443"/>
    </source>
</evidence>
<feature type="transmembrane region" description="Helical" evidence="6">
    <location>
        <begin position="185"/>
        <end position="207"/>
    </location>
</feature>
<dbReference type="GO" id="GO:0140359">
    <property type="term" value="F:ABC-type transporter activity"/>
    <property type="evidence" value="ECO:0007669"/>
    <property type="project" value="InterPro"/>
</dbReference>
<dbReference type="GO" id="GO:0005886">
    <property type="term" value="C:plasma membrane"/>
    <property type="evidence" value="ECO:0007669"/>
    <property type="project" value="UniProtKB-SubCell"/>
</dbReference>